<feature type="region of interest" description="Disordered" evidence="8">
    <location>
        <begin position="376"/>
        <end position="455"/>
    </location>
</feature>
<keyword evidence="7 11" id="KW-0407">Ion channel</keyword>
<evidence type="ECO:0000256" key="7">
    <source>
        <dbReference type="ARBA" id="ARBA00023303"/>
    </source>
</evidence>
<feature type="transmembrane region" description="Helical" evidence="9">
    <location>
        <begin position="126"/>
        <end position="147"/>
    </location>
</feature>
<feature type="compositionally biased region" description="Low complexity" evidence="8">
    <location>
        <begin position="394"/>
        <end position="414"/>
    </location>
</feature>
<evidence type="ECO:0000313" key="12">
    <source>
        <dbReference type="Proteomes" id="UP000747542"/>
    </source>
</evidence>
<feature type="transmembrane region" description="Helical" evidence="9">
    <location>
        <begin position="532"/>
        <end position="553"/>
    </location>
</feature>
<evidence type="ECO:0000256" key="9">
    <source>
        <dbReference type="SAM" id="Phobius"/>
    </source>
</evidence>
<dbReference type="GO" id="GO:0022841">
    <property type="term" value="F:potassium ion leak channel activity"/>
    <property type="evidence" value="ECO:0007669"/>
    <property type="project" value="TreeGrafter"/>
</dbReference>
<comment type="subcellular location">
    <subcellularLocation>
        <location evidence="1">Membrane</location>
        <topology evidence="1">Multi-pass membrane protein</topology>
    </subcellularLocation>
</comment>
<dbReference type="InterPro" id="IPR003280">
    <property type="entry name" value="2pore_dom_K_chnl"/>
</dbReference>
<keyword evidence="6 9" id="KW-0472">Membrane</keyword>
<dbReference type="GO" id="GO:0005886">
    <property type="term" value="C:plasma membrane"/>
    <property type="evidence" value="ECO:0007669"/>
    <property type="project" value="TreeGrafter"/>
</dbReference>
<evidence type="ECO:0000259" key="10">
    <source>
        <dbReference type="Pfam" id="PF07885"/>
    </source>
</evidence>
<dbReference type="PANTHER" id="PTHR11003:SF334">
    <property type="entry name" value="FI03418P"/>
    <property type="match status" value="1"/>
</dbReference>
<comment type="caution">
    <text evidence="11">The sequence shown here is derived from an EMBL/GenBank/DDBJ whole genome shotgun (WGS) entry which is preliminary data.</text>
</comment>
<evidence type="ECO:0000313" key="11">
    <source>
        <dbReference type="EMBL" id="KAG7166549.1"/>
    </source>
</evidence>
<feature type="region of interest" description="Disordered" evidence="8">
    <location>
        <begin position="202"/>
        <end position="240"/>
    </location>
</feature>
<feature type="compositionally biased region" description="Polar residues" evidence="8">
    <location>
        <begin position="206"/>
        <end position="219"/>
    </location>
</feature>
<feature type="region of interest" description="Disordered" evidence="8">
    <location>
        <begin position="324"/>
        <end position="359"/>
    </location>
</feature>
<evidence type="ECO:0000256" key="5">
    <source>
        <dbReference type="ARBA" id="ARBA00023065"/>
    </source>
</evidence>
<accession>A0A8J5MXF5</accession>
<gene>
    <name evidence="11" type="primary">Kcnk9-L1</name>
    <name evidence="11" type="ORF">Hamer_G005672</name>
</gene>
<sequence>MGKCSWSGFERGVKLVITFVFSHVGLCAFVAGYSVAGAFLFKELEQKHIEVHYEPLRHRSACFHDLYNITERAGEELSSRDWREIFNSTRWQEEVMERLTDFEDRLVTAVSNQLYDQDPDKQRERWSIIGSLFYCVTVITTIGYGHVSPKTWEGKMVTIVYAIMGIPLMLLCLTNIGNSMAVSFRFMYRRVCCVCCRNTEEEDDQQPSSTTLQTPSGSTEPAAPPPYTPPPSYKPSRRNMLISPPISATIHRGSDNPFALLTGAEPSNSSSKTSTPRHPRPSQTHLILPDAEANRIVAECAAYTKTTVPGLVITSLEPSHNECHDYDTVPMNNHLSPSSTTHQTPEPSAPSSPLSRDAPTEWTVAKENGGPHIVIEVQTDHPPSNNSTRPGSPALTSSTHHASSTSLAASSSLSRPWPRQESSSSTGGLMPYGSEGDDSQFVHVRERPPTSPGKTLVVYNTLSGDALLEQSRVARRMALMNKGGFGQIRAEATTVFTDPITGQAVNGDMLGLSYRPIPPDTSGADNRVPIPIVMAFVASYIGVGALLFGWLEGWSLLDAGYFCFITLSTIGFGDFVPGKSLGYETQEAQIKLVTGSLYLMFGLAVLAMSFNLVQEEVVLKCKAFALWIGLMKE</sequence>
<feature type="compositionally biased region" description="Polar residues" evidence="8">
    <location>
        <begin position="265"/>
        <end position="274"/>
    </location>
</feature>
<feature type="transmembrane region" description="Helical" evidence="9">
    <location>
        <begin position="559"/>
        <end position="578"/>
    </location>
</feature>
<feature type="region of interest" description="Disordered" evidence="8">
    <location>
        <begin position="253"/>
        <end position="286"/>
    </location>
</feature>
<feature type="compositionally biased region" description="Pro residues" evidence="8">
    <location>
        <begin position="222"/>
        <end position="233"/>
    </location>
</feature>
<keyword evidence="4 9" id="KW-1133">Transmembrane helix</keyword>
<feature type="transmembrane region" description="Helical" evidence="9">
    <location>
        <begin position="590"/>
        <end position="610"/>
    </location>
</feature>
<keyword evidence="3 9" id="KW-0812">Transmembrane</keyword>
<evidence type="ECO:0000256" key="6">
    <source>
        <dbReference type="ARBA" id="ARBA00023136"/>
    </source>
</evidence>
<reference evidence="11" key="1">
    <citation type="journal article" date="2021" name="Sci. Adv.">
        <title>The American lobster genome reveals insights on longevity, neural, and immune adaptations.</title>
        <authorList>
            <person name="Polinski J.M."/>
            <person name="Zimin A.V."/>
            <person name="Clark K.F."/>
            <person name="Kohn A.B."/>
            <person name="Sadowski N."/>
            <person name="Timp W."/>
            <person name="Ptitsyn A."/>
            <person name="Khanna P."/>
            <person name="Romanova D.Y."/>
            <person name="Williams P."/>
            <person name="Greenwood S.J."/>
            <person name="Moroz L.L."/>
            <person name="Walt D.R."/>
            <person name="Bodnar A.G."/>
        </authorList>
    </citation>
    <scope>NUCLEOTIDE SEQUENCE</scope>
    <source>
        <strain evidence="11">GMGI-L3</strain>
    </source>
</reference>
<organism evidence="11 12">
    <name type="scientific">Homarus americanus</name>
    <name type="common">American lobster</name>
    <dbReference type="NCBI Taxonomy" id="6706"/>
    <lineage>
        <taxon>Eukaryota</taxon>
        <taxon>Metazoa</taxon>
        <taxon>Ecdysozoa</taxon>
        <taxon>Arthropoda</taxon>
        <taxon>Crustacea</taxon>
        <taxon>Multicrustacea</taxon>
        <taxon>Malacostraca</taxon>
        <taxon>Eumalacostraca</taxon>
        <taxon>Eucarida</taxon>
        <taxon>Decapoda</taxon>
        <taxon>Pleocyemata</taxon>
        <taxon>Astacidea</taxon>
        <taxon>Nephropoidea</taxon>
        <taxon>Nephropidae</taxon>
        <taxon>Homarus</taxon>
    </lineage>
</organism>
<feature type="transmembrane region" description="Helical" evidence="9">
    <location>
        <begin position="15"/>
        <end position="41"/>
    </location>
</feature>
<dbReference type="InterPro" id="IPR013099">
    <property type="entry name" value="K_chnl_dom"/>
</dbReference>
<dbReference type="OrthoDB" id="297496at2759"/>
<feature type="compositionally biased region" description="Polar residues" evidence="8">
    <location>
        <begin position="330"/>
        <end position="354"/>
    </location>
</feature>
<feature type="domain" description="Potassium channel" evidence="10">
    <location>
        <begin position="542"/>
        <end position="615"/>
    </location>
</feature>
<dbReference type="GO" id="GO:0015271">
    <property type="term" value="F:outward rectifier potassium channel activity"/>
    <property type="evidence" value="ECO:0007669"/>
    <property type="project" value="TreeGrafter"/>
</dbReference>
<keyword evidence="2" id="KW-0813">Transport</keyword>
<evidence type="ECO:0000256" key="3">
    <source>
        <dbReference type="ARBA" id="ARBA00022692"/>
    </source>
</evidence>
<dbReference type="GO" id="GO:0030322">
    <property type="term" value="P:stabilization of membrane potential"/>
    <property type="evidence" value="ECO:0007669"/>
    <property type="project" value="TreeGrafter"/>
</dbReference>
<evidence type="ECO:0000256" key="8">
    <source>
        <dbReference type="SAM" id="MobiDB-lite"/>
    </source>
</evidence>
<proteinExistence type="predicted"/>
<feature type="domain" description="Potassium channel" evidence="10">
    <location>
        <begin position="121"/>
        <end position="180"/>
    </location>
</feature>
<keyword evidence="5" id="KW-0406">Ion transport</keyword>
<evidence type="ECO:0000256" key="2">
    <source>
        <dbReference type="ARBA" id="ARBA00022448"/>
    </source>
</evidence>
<feature type="compositionally biased region" description="Polar residues" evidence="8">
    <location>
        <begin position="381"/>
        <end position="390"/>
    </location>
</feature>
<evidence type="ECO:0000256" key="1">
    <source>
        <dbReference type="ARBA" id="ARBA00004141"/>
    </source>
</evidence>
<dbReference type="AlphaFoldDB" id="A0A8J5MXF5"/>
<dbReference type="Pfam" id="PF07885">
    <property type="entry name" value="Ion_trans_2"/>
    <property type="match status" value="2"/>
</dbReference>
<keyword evidence="12" id="KW-1185">Reference proteome</keyword>
<evidence type="ECO:0000256" key="4">
    <source>
        <dbReference type="ARBA" id="ARBA00022989"/>
    </source>
</evidence>
<dbReference type="EMBL" id="JAHLQT010022531">
    <property type="protein sequence ID" value="KAG7166549.1"/>
    <property type="molecule type" value="Genomic_DNA"/>
</dbReference>
<feature type="transmembrane region" description="Helical" evidence="9">
    <location>
        <begin position="159"/>
        <end position="181"/>
    </location>
</feature>
<protein>
    <submittedName>
        <fullName evidence="11">Potassium channel subfamily K member 9-like 1</fullName>
    </submittedName>
</protein>
<dbReference type="Proteomes" id="UP000747542">
    <property type="component" value="Unassembled WGS sequence"/>
</dbReference>
<name>A0A8J5MXF5_HOMAM</name>
<dbReference type="PANTHER" id="PTHR11003">
    <property type="entry name" value="POTASSIUM CHANNEL, SUBFAMILY K"/>
    <property type="match status" value="1"/>
</dbReference>